<comment type="caution">
    <text evidence="3">The sequence shown here is derived from an EMBL/GenBank/DDBJ whole genome shotgun (WGS) entry which is preliminary data.</text>
</comment>
<feature type="region of interest" description="Disordered" evidence="1">
    <location>
        <begin position="109"/>
        <end position="187"/>
    </location>
</feature>
<protein>
    <recommendedName>
        <fullName evidence="5">DUF4794 domain-containing protein</fullName>
    </recommendedName>
</protein>
<feature type="region of interest" description="Disordered" evidence="1">
    <location>
        <begin position="585"/>
        <end position="612"/>
    </location>
</feature>
<evidence type="ECO:0000256" key="1">
    <source>
        <dbReference type="SAM" id="MobiDB-lite"/>
    </source>
</evidence>
<gene>
    <name evidence="3" type="ORF">GE061_009260</name>
</gene>
<keyword evidence="2" id="KW-0732">Signal</keyword>
<feature type="compositionally biased region" description="Basic and acidic residues" evidence="1">
    <location>
        <begin position="161"/>
        <end position="177"/>
    </location>
</feature>
<feature type="compositionally biased region" description="Basic and acidic residues" evidence="1">
    <location>
        <begin position="123"/>
        <end position="144"/>
    </location>
</feature>
<evidence type="ECO:0000313" key="3">
    <source>
        <dbReference type="EMBL" id="KAF6214517.1"/>
    </source>
</evidence>
<organism evidence="3 4">
    <name type="scientific">Apolygus lucorum</name>
    <name type="common">Small green plant bug</name>
    <name type="synonym">Lygocoris lucorum</name>
    <dbReference type="NCBI Taxonomy" id="248454"/>
    <lineage>
        <taxon>Eukaryota</taxon>
        <taxon>Metazoa</taxon>
        <taxon>Ecdysozoa</taxon>
        <taxon>Arthropoda</taxon>
        <taxon>Hexapoda</taxon>
        <taxon>Insecta</taxon>
        <taxon>Pterygota</taxon>
        <taxon>Neoptera</taxon>
        <taxon>Paraneoptera</taxon>
        <taxon>Hemiptera</taxon>
        <taxon>Heteroptera</taxon>
        <taxon>Panheteroptera</taxon>
        <taxon>Cimicomorpha</taxon>
        <taxon>Miridae</taxon>
        <taxon>Mirini</taxon>
        <taxon>Apolygus</taxon>
    </lineage>
</organism>
<evidence type="ECO:0008006" key="5">
    <source>
        <dbReference type="Google" id="ProtNLM"/>
    </source>
</evidence>
<dbReference type="EMBL" id="WIXP02000002">
    <property type="protein sequence ID" value="KAF6214517.1"/>
    <property type="molecule type" value="Genomic_DNA"/>
</dbReference>
<feature type="compositionally biased region" description="Low complexity" evidence="1">
    <location>
        <begin position="31"/>
        <end position="48"/>
    </location>
</feature>
<evidence type="ECO:0000313" key="4">
    <source>
        <dbReference type="Proteomes" id="UP000466442"/>
    </source>
</evidence>
<feature type="compositionally biased region" description="Polar residues" evidence="1">
    <location>
        <begin position="109"/>
        <end position="122"/>
    </location>
</feature>
<feature type="compositionally biased region" description="Basic and acidic residues" evidence="1">
    <location>
        <begin position="597"/>
        <end position="612"/>
    </location>
</feature>
<evidence type="ECO:0000256" key="2">
    <source>
        <dbReference type="SAM" id="SignalP"/>
    </source>
</evidence>
<feature type="region of interest" description="Disordered" evidence="1">
    <location>
        <begin position="31"/>
        <end position="97"/>
    </location>
</feature>
<proteinExistence type="predicted"/>
<dbReference type="AlphaFoldDB" id="A0A8S9Y004"/>
<dbReference type="OrthoDB" id="371494at2759"/>
<feature type="signal peptide" evidence="2">
    <location>
        <begin position="1"/>
        <end position="25"/>
    </location>
</feature>
<keyword evidence="4" id="KW-1185">Reference proteome</keyword>
<dbReference type="Proteomes" id="UP000466442">
    <property type="component" value="Unassembled WGS sequence"/>
</dbReference>
<name>A0A8S9Y004_APOLU</name>
<sequence length="612" mass="68665">MSSSAALKVLFALAVIWASYETSVALEYEISEQGSSTEETESTEAPTTQITTEDERQATTAGNKEDFSDEPVTAEGDPGAEGIQEIHPSDVTSQETPLHDFTSKYSHTADVISQSTQTSRNNAVERQKERVAVEDLSEKADQEVRPAIPYNPPQGLQMPNESERNETVNGSEEKGVESEEQEFSVEDVKTLSPPTFSGFIYDFDSTAEGNLQDIAGQESKIVNNLYLNFEPKKYRRKKNEIKTQRQPAVQITSYLADSETAIPMTESDILSDARNKTRGADMISAFFIAPEDEVNEIDKTKYAGRPIVVSNLNEDLVRNERYTGREATKSLTNDILAPIQAALSLSHEADGPVIEKQILQKEPVYKTFIEIQKSIPYEIKEVEEPKEQIGVNEELGHQGQNGVEIHHSVGDVQQPQVVSNELPSYTGTPVRSPVSFYYRYPMYYLPNSYIGNYIMRHSHENTGYQHQQAPVKPILPVQYVLARYQPQVYSTFLLGHPYYVPTDVSGQHDPYDGTTDQNGLQAEQRPQYAHSHYPPFRPSHPVYASQYPPYTYKVLSTMKSRSGSTRTARSKQLCIEYGGFKPPMVPSVQIDDEELSEPVKDKTEADDKAAER</sequence>
<feature type="chain" id="PRO_5035735480" description="DUF4794 domain-containing protein" evidence="2">
    <location>
        <begin position="26"/>
        <end position="612"/>
    </location>
</feature>
<reference evidence="3" key="1">
    <citation type="journal article" date="2021" name="Mol. Ecol. Resour.">
        <title>Apolygus lucorum genome provides insights into omnivorousness and mesophyll feeding.</title>
        <authorList>
            <person name="Liu Y."/>
            <person name="Liu H."/>
            <person name="Wang H."/>
            <person name="Huang T."/>
            <person name="Liu B."/>
            <person name="Yang B."/>
            <person name="Yin L."/>
            <person name="Li B."/>
            <person name="Zhang Y."/>
            <person name="Zhang S."/>
            <person name="Jiang F."/>
            <person name="Zhang X."/>
            <person name="Ren Y."/>
            <person name="Wang B."/>
            <person name="Wang S."/>
            <person name="Lu Y."/>
            <person name="Wu K."/>
            <person name="Fan W."/>
            <person name="Wang G."/>
        </authorList>
    </citation>
    <scope>NUCLEOTIDE SEQUENCE</scope>
    <source>
        <strain evidence="3">12Hb</strain>
    </source>
</reference>
<accession>A0A8S9Y004</accession>